<protein>
    <recommendedName>
        <fullName evidence="4">Transmembrane protein</fullName>
    </recommendedName>
</protein>
<dbReference type="KEGG" id="tva:4767338"/>
<feature type="transmembrane region" description="Helical" evidence="1">
    <location>
        <begin position="41"/>
        <end position="61"/>
    </location>
</feature>
<dbReference type="VEuPathDB" id="TrichDB:TVAGG3_0425090"/>
<organism evidence="2 3">
    <name type="scientific">Trichomonas vaginalis (strain ATCC PRA-98 / G3)</name>
    <dbReference type="NCBI Taxonomy" id="412133"/>
    <lineage>
        <taxon>Eukaryota</taxon>
        <taxon>Metamonada</taxon>
        <taxon>Parabasalia</taxon>
        <taxon>Trichomonadida</taxon>
        <taxon>Trichomonadidae</taxon>
        <taxon>Trichomonas</taxon>
    </lineage>
</organism>
<dbReference type="eggNOG" id="ENOG502ST8D">
    <property type="taxonomic scope" value="Eukaryota"/>
</dbReference>
<sequence>MCFNKEWSLGFTCTSLFFGGWVMSGKGIWKNLQPWQRWRICLCFIYFASMEALQFFQYLVINDCNSMANIILTALGYIHICWQPLFSNIALSALDFKNFEKKREEVWNFVFKFAFTSGLLMSARLLIPLIYDGPQNFIFTPCNHAEGICGEKTCTTNGLYHLKWEFKLLKSSYAFPNVAAHFLFMFVAPFLLGLRLQSIILFLTGPFISCLFRGEVSDGERSAIWCFFSIAESFITIITSLLACRYQLKDSTKNLKKSKKE</sequence>
<keyword evidence="1" id="KW-0472">Membrane</keyword>
<feature type="transmembrane region" description="Helical" evidence="1">
    <location>
        <begin position="199"/>
        <end position="216"/>
    </location>
</feature>
<dbReference type="OrthoDB" id="10267839at2759"/>
<dbReference type="Proteomes" id="UP000001542">
    <property type="component" value="Unassembled WGS sequence"/>
</dbReference>
<feature type="transmembrane region" description="Helical" evidence="1">
    <location>
        <begin position="67"/>
        <end position="94"/>
    </location>
</feature>
<reference evidence="2" key="1">
    <citation type="submission" date="2006-10" db="EMBL/GenBank/DDBJ databases">
        <authorList>
            <person name="Amadeo P."/>
            <person name="Zhao Q."/>
            <person name="Wortman J."/>
            <person name="Fraser-Liggett C."/>
            <person name="Carlton J."/>
        </authorList>
    </citation>
    <scope>NUCLEOTIDE SEQUENCE</scope>
    <source>
        <strain evidence="2">G3</strain>
    </source>
</reference>
<keyword evidence="1" id="KW-1133">Transmembrane helix</keyword>
<proteinExistence type="predicted"/>
<dbReference type="InParanoid" id="A2ED64"/>
<feature type="transmembrane region" description="Helical" evidence="1">
    <location>
        <begin position="106"/>
        <end position="131"/>
    </location>
</feature>
<keyword evidence="1" id="KW-0812">Transmembrane</keyword>
<dbReference type="AlphaFoldDB" id="A2ED64"/>
<reference evidence="2" key="2">
    <citation type="journal article" date="2007" name="Science">
        <title>Draft genome sequence of the sexually transmitted pathogen Trichomonas vaginalis.</title>
        <authorList>
            <person name="Carlton J.M."/>
            <person name="Hirt R.P."/>
            <person name="Silva J.C."/>
            <person name="Delcher A.L."/>
            <person name="Schatz M."/>
            <person name="Zhao Q."/>
            <person name="Wortman J.R."/>
            <person name="Bidwell S.L."/>
            <person name="Alsmark U.C.M."/>
            <person name="Besteiro S."/>
            <person name="Sicheritz-Ponten T."/>
            <person name="Noel C.J."/>
            <person name="Dacks J.B."/>
            <person name="Foster P.G."/>
            <person name="Simillion C."/>
            <person name="Van de Peer Y."/>
            <person name="Miranda-Saavedra D."/>
            <person name="Barton G.J."/>
            <person name="Westrop G.D."/>
            <person name="Mueller S."/>
            <person name="Dessi D."/>
            <person name="Fiori P.L."/>
            <person name="Ren Q."/>
            <person name="Paulsen I."/>
            <person name="Zhang H."/>
            <person name="Bastida-Corcuera F.D."/>
            <person name="Simoes-Barbosa A."/>
            <person name="Brown M.T."/>
            <person name="Hayes R.D."/>
            <person name="Mukherjee M."/>
            <person name="Okumura C.Y."/>
            <person name="Schneider R."/>
            <person name="Smith A.J."/>
            <person name="Vanacova S."/>
            <person name="Villalvazo M."/>
            <person name="Haas B.J."/>
            <person name="Pertea M."/>
            <person name="Feldblyum T.V."/>
            <person name="Utterback T.R."/>
            <person name="Shu C.L."/>
            <person name="Osoegawa K."/>
            <person name="de Jong P.J."/>
            <person name="Hrdy I."/>
            <person name="Horvathova L."/>
            <person name="Zubacova Z."/>
            <person name="Dolezal P."/>
            <person name="Malik S.B."/>
            <person name="Logsdon J.M. Jr."/>
            <person name="Henze K."/>
            <person name="Gupta A."/>
            <person name="Wang C.C."/>
            <person name="Dunne R.L."/>
            <person name="Upcroft J.A."/>
            <person name="Upcroft P."/>
            <person name="White O."/>
            <person name="Salzberg S.L."/>
            <person name="Tang P."/>
            <person name="Chiu C.-H."/>
            <person name="Lee Y.-S."/>
            <person name="Embley T.M."/>
            <person name="Coombs G.H."/>
            <person name="Mottram J.C."/>
            <person name="Tachezy J."/>
            <person name="Fraser-Liggett C.M."/>
            <person name="Johnson P.J."/>
        </authorList>
    </citation>
    <scope>NUCLEOTIDE SEQUENCE [LARGE SCALE GENOMIC DNA]</scope>
    <source>
        <strain evidence="2">G3</strain>
    </source>
</reference>
<keyword evidence="3" id="KW-1185">Reference proteome</keyword>
<dbReference type="OMA" id="CNSMANI"/>
<dbReference type="RefSeq" id="XP_001321642.1">
    <property type="nucleotide sequence ID" value="XM_001321607.1"/>
</dbReference>
<evidence type="ECO:0000313" key="3">
    <source>
        <dbReference type="Proteomes" id="UP000001542"/>
    </source>
</evidence>
<gene>
    <name evidence="2" type="ORF">TVAG_420410</name>
</gene>
<dbReference type="InterPro" id="IPR043912">
    <property type="entry name" value="DUF5765"/>
</dbReference>
<dbReference type="EMBL" id="DS113358">
    <property type="protein sequence ID" value="EAY09419.1"/>
    <property type="molecule type" value="Genomic_DNA"/>
</dbReference>
<feature type="transmembrane region" description="Helical" evidence="1">
    <location>
        <begin position="173"/>
        <end position="192"/>
    </location>
</feature>
<feature type="transmembrane region" description="Helical" evidence="1">
    <location>
        <begin position="6"/>
        <end position="29"/>
    </location>
</feature>
<accession>A2ED64</accession>
<dbReference type="VEuPathDB" id="TrichDB:TVAG_420410"/>
<dbReference type="Pfam" id="PF19069">
    <property type="entry name" value="DUF5765"/>
    <property type="match status" value="1"/>
</dbReference>
<evidence type="ECO:0000256" key="1">
    <source>
        <dbReference type="SAM" id="Phobius"/>
    </source>
</evidence>
<evidence type="ECO:0008006" key="4">
    <source>
        <dbReference type="Google" id="ProtNLM"/>
    </source>
</evidence>
<evidence type="ECO:0000313" key="2">
    <source>
        <dbReference type="EMBL" id="EAY09419.1"/>
    </source>
</evidence>
<name>A2ED64_TRIV3</name>
<feature type="transmembrane region" description="Helical" evidence="1">
    <location>
        <begin position="222"/>
        <end position="244"/>
    </location>
</feature>